<accession>A0ABW4T758</accession>
<name>A0ABW4T758_9ACTN</name>
<evidence type="ECO:0000313" key="3">
    <source>
        <dbReference type="Proteomes" id="UP001597368"/>
    </source>
</evidence>
<dbReference type="EMBL" id="JBHUFV010000061">
    <property type="protein sequence ID" value="MFD1937551.1"/>
    <property type="molecule type" value="Genomic_DNA"/>
</dbReference>
<feature type="region of interest" description="Disordered" evidence="1">
    <location>
        <begin position="50"/>
        <end position="85"/>
    </location>
</feature>
<protein>
    <submittedName>
        <fullName evidence="2">Uncharacterized protein</fullName>
    </submittedName>
</protein>
<dbReference type="RefSeq" id="WP_379578835.1">
    <property type="nucleotide sequence ID" value="NZ_JBHUFV010000061.1"/>
</dbReference>
<reference evidence="3" key="1">
    <citation type="journal article" date="2019" name="Int. J. Syst. Evol. Microbiol.">
        <title>The Global Catalogue of Microorganisms (GCM) 10K type strain sequencing project: providing services to taxonomists for standard genome sequencing and annotation.</title>
        <authorList>
            <consortium name="The Broad Institute Genomics Platform"/>
            <consortium name="The Broad Institute Genome Sequencing Center for Infectious Disease"/>
            <person name="Wu L."/>
            <person name="Ma J."/>
        </authorList>
    </citation>
    <scope>NUCLEOTIDE SEQUENCE [LARGE SCALE GENOMIC DNA]</scope>
    <source>
        <strain evidence="3">ICMP 6774ER</strain>
    </source>
</reference>
<comment type="caution">
    <text evidence="2">The sequence shown here is derived from an EMBL/GenBank/DDBJ whole genome shotgun (WGS) entry which is preliminary data.</text>
</comment>
<proteinExistence type="predicted"/>
<feature type="compositionally biased region" description="Basic residues" evidence="1">
    <location>
        <begin position="67"/>
        <end position="85"/>
    </location>
</feature>
<evidence type="ECO:0000313" key="2">
    <source>
        <dbReference type="EMBL" id="MFD1937551.1"/>
    </source>
</evidence>
<dbReference type="Proteomes" id="UP001597368">
    <property type="component" value="Unassembled WGS sequence"/>
</dbReference>
<sequence>MTKVARMGTGRYCVQVHPDINAVRSVPIATLYFGADWGSEIYAAAPHRVQGPPQLGLRRDRQERNKTARGGRRSRGRFWVRSSGR</sequence>
<gene>
    <name evidence="2" type="ORF">ACFSKW_39400</name>
</gene>
<feature type="compositionally biased region" description="Basic and acidic residues" evidence="1">
    <location>
        <begin position="57"/>
        <end position="66"/>
    </location>
</feature>
<keyword evidence="3" id="KW-1185">Reference proteome</keyword>
<evidence type="ECO:0000256" key="1">
    <source>
        <dbReference type="SAM" id="MobiDB-lite"/>
    </source>
</evidence>
<organism evidence="2 3">
    <name type="scientific">Nonomuraea mangrovi</name>
    <dbReference type="NCBI Taxonomy" id="2316207"/>
    <lineage>
        <taxon>Bacteria</taxon>
        <taxon>Bacillati</taxon>
        <taxon>Actinomycetota</taxon>
        <taxon>Actinomycetes</taxon>
        <taxon>Streptosporangiales</taxon>
        <taxon>Streptosporangiaceae</taxon>
        <taxon>Nonomuraea</taxon>
    </lineage>
</organism>